<dbReference type="Proteomes" id="UP000072421">
    <property type="component" value="Chromosome"/>
</dbReference>
<reference evidence="1 2" key="1">
    <citation type="submission" date="2015-11" db="EMBL/GenBank/DDBJ databases">
        <title>Exploring the genomic traits of fungus-feeding bacterial genus Collimonas.</title>
        <authorList>
            <person name="Song C."/>
            <person name="Schmidt R."/>
            <person name="de Jager V."/>
            <person name="Krzyzanowska D."/>
            <person name="Jongedijk E."/>
            <person name="Cankar K."/>
            <person name="Beekwilder J."/>
            <person name="van Veen A."/>
            <person name="de Boer W."/>
            <person name="van Veen J.A."/>
            <person name="Garbeva P."/>
        </authorList>
    </citation>
    <scope>NUCLEOTIDE SEQUENCE [LARGE SCALE GENOMIC DNA]</scope>
    <source>
        <strain evidence="1 2">Ter6</strain>
    </source>
</reference>
<gene>
    <name evidence="1" type="ORF">CFter6_4518</name>
</gene>
<dbReference type="EMBL" id="CP013232">
    <property type="protein sequence ID" value="AMO97108.1"/>
    <property type="molecule type" value="Genomic_DNA"/>
</dbReference>
<accession>A0A127PH41</accession>
<evidence type="ECO:0000313" key="2">
    <source>
        <dbReference type="Proteomes" id="UP000072421"/>
    </source>
</evidence>
<evidence type="ECO:0000313" key="1">
    <source>
        <dbReference type="EMBL" id="AMO97108.1"/>
    </source>
</evidence>
<name>A0A127PH41_9BURK</name>
<proteinExistence type="predicted"/>
<dbReference type="PROSITE" id="PS51257">
    <property type="entry name" value="PROKAR_LIPOPROTEIN"/>
    <property type="match status" value="1"/>
</dbReference>
<dbReference type="AlphaFoldDB" id="A0A127PH41"/>
<sequence>MAADKANECFSQNIQIHGLLLFSCIAVGCRRSECCCLLACALIAFNFLLTTGNPSG</sequence>
<protein>
    <recommendedName>
        <fullName evidence="3">Lipoprotein</fullName>
    </recommendedName>
</protein>
<organism evidence="1">
    <name type="scientific">Collimonas fungivorans</name>
    <dbReference type="NCBI Taxonomy" id="158899"/>
    <lineage>
        <taxon>Bacteria</taxon>
        <taxon>Pseudomonadati</taxon>
        <taxon>Pseudomonadota</taxon>
        <taxon>Betaproteobacteria</taxon>
        <taxon>Burkholderiales</taxon>
        <taxon>Oxalobacteraceae</taxon>
        <taxon>Collimonas</taxon>
    </lineage>
</organism>
<evidence type="ECO:0008006" key="3">
    <source>
        <dbReference type="Google" id="ProtNLM"/>
    </source>
</evidence>